<proteinExistence type="predicted"/>
<protein>
    <submittedName>
        <fullName evidence="3">Uncharacterized protein</fullName>
    </submittedName>
</protein>
<evidence type="ECO:0000256" key="1">
    <source>
        <dbReference type="SAM" id="Coils"/>
    </source>
</evidence>
<dbReference type="Proteomes" id="UP000008867">
    <property type="component" value="Chromosome 3"/>
</dbReference>
<dbReference type="VEuPathDB" id="FungiDB:sr12781"/>
<keyword evidence="1" id="KW-0175">Coiled coil</keyword>
<dbReference type="EMBL" id="FQ311452">
    <property type="protein sequence ID" value="CBQ71924.1"/>
    <property type="molecule type" value="Genomic_DNA"/>
</dbReference>
<evidence type="ECO:0000256" key="2">
    <source>
        <dbReference type="SAM" id="MobiDB-lite"/>
    </source>
</evidence>
<name>E6ZXG7_SPORE</name>
<dbReference type="eggNOG" id="ENOG502TDF2">
    <property type="taxonomic scope" value="Eukaryota"/>
</dbReference>
<feature type="coiled-coil region" evidence="1">
    <location>
        <begin position="21"/>
        <end position="48"/>
    </location>
</feature>
<dbReference type="AlphaFoldDB" id="E6ZXG7"/>
<reference evidence="3 4" key="1">
    <citation type="journal article" date="2010" name="Science">
        <title>Pathogenicity determinants in smut fungi revealed by genome comparison.</title>
        <authorList>
            <person name="Schirawski J."/>
            <person name="Mannhaupt G."/>
            <person name="Muench K."/>
            <person name="Brefort T."/>
            <person name="Schipper K."/>
            <person name="Doehlemann G."/>
            <person name="Di Stasio M."/>
            <person name="Roessel N."/>
            <person name="Mendoza-Mendoza A."/>
            <person name="Pester D."/>
            <person name="Mueller O."/>
            <person name="Winterberg B."/>
            <person name="Meyer E."/>
            <person name="Ghareeb H."/>
            <person name="Wollenberg T."/>
            <person name="Muensterkoetter M."/>
            <person name="Wong P."/>
            <person name="Walter M."/>
            <person name="Stukenbrock E."/>
            <person name="Gueldener U."/>
            <person name="Kahmann R."/>
        </authorList>
    </citation>
    <scope>NUCLEOTIDE SEQUENCE [LARGE SCALE GENOMIC DNA]</scope>
    <source>
        <strain evidence="4">SRZ2</strain>
    </source>
</reference>
<dbReference type="OrthoDB" id="2543380at2759"/>
<accession>E6ZXG7</accession>
<sequence>MGDLAIPTSWPLPPTSPTQAVTSLQRQLKSLRSDIAELTAKAEAAANRTAQVLRNLRSQDEVGLNASNEPASQETQLSLTLRDHPFARFSYHDIAQSQPSASASDAGQSAKITQQAASLTLHDSYASDKERSRHAMASSPGSVPVATKVPLYSTYEQSRRFLEVTATVKDEQNRSLQCDIVERRIAKLTAQIAESTSVDACWLIARQIVAYLRFLNLDRVRRSIYEQTRQVPQSCNAWWGKPSDLVEQALARCSLVQEVNDPIFDGIVALVLIHFGVFDISTNASAAQHRASRDGSPKARRFAMLLKRSRPSRSDPERANSQRRSGKQTYRVQALSVDALVAITELCLQGVFSGAILCDILALFSLGDIDNNFIEVDSDTHLLKAFLHQGLLPRAASIRATFADADPIWDVLDILESMRKLNEAKAAQQANRRSSVHRRMSRRHSSIQVEETEWVPLERFPSSSVSSWSKLPHSPISKWLPTTKSIEQHEPGTGAQKPINMIDMLNGPL</sequence>
<evidence type="ECO:0000313" key="4">
    <source>
        <dbReference type="Proteomes" id="UP000008867"/>
    </source>
</evidence>
<gene>
    <name evidence="3" type="ORF">sr12781</name>
</gene>
<feature type="region of interest" description="Disordered" evidence="2">
    <location>
        <begin position="488"/>
        <end position="509"/>
    </location>
</feature>
<dbReference type="HOGENOM" id="CLU_534411_0_0_1"/>
<evidence type="ECO:0000313" key="3">
    <source>
        <dbReference type="EMBL" id="CBQ71924.1"/>
    </source>
</evidence>
<keyword evidence="4" id="KW-1185">Reference proteome</keyword>
<organism evidence="3 4">
    <name type="scientific">Sporisorium reilianum (strain SRZ2)</name>
    <name type="common">Maize head smut fungus</name>
    <dbReference type="NCBI Taxonomy" id="999809"/>
    <lineage>
        <taxon>Eukaryota</taxon>
        <taxon>Fungi</taxon>
        <taxon>Dikarya</taxon>
        <taxon>Basidiomycota</taxon>
        <taxon>Ustilaginomycotina</taxon>
        <taxon>Ustilaginomycetes</taxon>
        <taxon>Ustilaginales</taxon>
        <taxon>Ustilaginaceae</taxon>
        <taxon>Sporisorium</taxon>
    </lineage>
</organism>